<gene>
    <name evidence="1" type="ORF">LTS18_006148</name>
</gene>
<dbReference type="EMBL" id="JAWDJW010006483">
    <property type="protein sequence ID" value="KAK3064549.1"/>
    <property type="molecule type" value="Genomic_DNA"/>
</dbReference>
<comment type="caution">
    <text evidence="1">The sequence shown here is derived from an EMBL/GenBank/DDBJ whole genome shotgun (WGS) entry which is preliminary data.</text>
</comment>
<evidence type="ECO:0000313" key="1">
    <source>
        <dbReference type="EMBL" id="KAK3064549.1"/>
    </source>
</evidence>
<sequence length="155" mass="17950">MTDTASTATTTKPAPRPRITCGNYPRLRNHKMTAREEDAKIYALQNLLSEEFGKVWTPAGLVVAPVTKKQTLKITFKNDPRLAEEERSRRDQEPAVTAMAKKQALRSIVHRMEKATQKEEMRNRRGMDVQLRELDELKQLNREESEMEDEEDHSE</sequence>
<reference evidence="1" key="1">
    <citation type="submission" date="2024-09" db="EMBL/GenBank/DDBJ databases">
        <title>Black Yeasts Isolated from many extreme environments.</title>
        <authorList>
            <person name="Coleine C."/>
            <person name="Stajich J.E."/>
            <person name="Selbmann L."/>
        </authorList>
    </citation>
    <scope>NUCLEOTIDE SEQUENCE</scope>
    <source>
        <strain evidence="1">CCFEE 5737</strain>
    </source>
</reference>
<organism evidence="1 2">
    <name type="scientific">Coniosporium uncinatum</name>
    <dbReference type="NCBI Taxonomy" id="93489"/>
    <lineage>
        <taxon>Eukaryota</taxon>
        <taxon>Fungi</taxon>
        <taxon>Dikarya</taxon>
        <taxon>Ascomycota</taxon>
        <taxon>Pezizomycotina</taxon>
        <taxon>Dothideomycetes</taxon>
        <taxon>Dothideomycetes incertae sedis</taxon>
        <taxon>Coniosporium</taxon>
    </lineage>
</organism>
<evidence type="ECO:0000313" key="2">
    <source>
        <dbReference type="Proteomes" id="UP001186974"/>
    </source>
</evidence>
<accession>A0ACC3DBD0</accession>
<name>A0ACC3DBD0_9PEZI</name>
<keyword evidence="2" id="KW-1185">Reference proteome</keyword>
<dbReference type="Proteomes" id="UP001186974">
    <property type="component" value="Unassembled WGS sequence"/>
</dbReference>
<proteinExistence type="predicted"/>
<protein>
    <submittedName>
        <fullName evidence="1">Uncharacterized protein</fullName>
    </submittedName>
</protein>